<keyword evidence="1" id="KW-0472">Membrane</keyword>
<comment type="caution">
    <text evidence="2">The sequence shown here is derived from an EMBL/GenBank/DDBJ whole genome shotgun (WGS) entry which is preliminary data.</text>
</comment>
<evidence type="ECO:0000256" key="1">
    <source>
        <dbReference type="SAM" id="Phobius"/>
    </source>
</evidence>
<proteinExistence type="predicted"/>
<name>A0AB35L982_PRORE</name>
<gene>
    <name evidence="2" type="ORF">QDQ51_06205</name>
</gene>
<evidence type="ECO:0000313" key="2">
    <source>
        <dbReference type="EMBL" id="MDH2305012.1"/>
    </source>
</evidence>
<sequence>MTMTQMVSVSFIMSYAAIAGLSQGLSSYLMVVIALSSIHRLEVIGIGGQPSENQAN</sequence>
<reference evidence="2" key="1">
    <citation type="submission" date="2023-04" db="EMBL/GenBank/DDBJ databases">
        <authorList>
            <person name="Li W."/>
        </authorList>
    </citation>
    <scope>NUCLEOTIDE SEQUENCE</scope>
    <source>
        <strain evidence="2">QITACRE101</strain>
    </source>
</reference>
<keyword evidence="1" id="KW-0812">Transmembrane</keyword>
<accession>A0AB35L982</accession>
<organism evidence="2 3">
    <name type="scientific">Providencia rettgeri</name>
    <dbReference type="NCBI Taxonomy" id="587"/>
    <lineage>
        <taxon>Bacteria</taxon>
        <taxon>Pseudomonadati</taxon>
        <taxon>Pseudomonadota</taxon>
        <taxon>Gammaproteobacteria</taxon>
        <taxon>Enterobacterales</taxon>
        <taxon>Morganellaceae</taxon>
        <taxon>Providencia</taxon>
    </lineage>
</organism>
<keyword evidence="1" id="KW-1133">Transmembrane helix</keyword>
<reference evidence="2" key="2">
    <citation type="submission" date="2023-10" db="EMBL/GenBank/DDBJ databases">
        <title>Analysis of Resistance Genes of Carbapenem-resistant Providencia rettgeri.</title>
        <authorList>
            <person name="Liu M."/>
        </authorList>
    </citation>
    <scope>NUCLEOTIDE SEQUENCE</scope>
    <source>
        <strain evidence="2">QITACRE101</strain>
    </source>
</reference>
<dbReference type="AlphaFoldDB" id="A0AB35L982"/>
<feature type="transmembrane region" description="Helical" evidence="1">
    <location>
        <begin position="12"/>
        <end position="35"/>
    </location>
</feature>
<dbReference type="EMBL" id="JARVQW010000002">
    <property type="protein sequence ID" value="MDH2305012.1"/>
    <property type="molecule type" value="Genomic_DNA"/>
</dbReference>
<protein>
    <submittedName>
        <fullName evidence="2">Uncharacterized protein</fullName>
    </submittedName>
</protein>
<dbReference type="Proteomes" id="UP001162044">
    <property type="component" value="Unassembled WGS sequence"/>
</dbReference>
<evidence type="ECO:0000313" key="3">
    <source>
        <dbReference type="Proteomes" id="UP001162044"/>
    </source>
</evidence>